<dbReference type="PROSITE" id="PS50043">
    <property type="entry name" value="HTH_LUXR_2"/>
    <property type="match status" value="1"/>
</dbReference>
<accession>A0A1G5I1E7</accession>
<protein>
    <submittedName>
        <fullName evidence="6">LuxR family transcriptional regulator, maltose regulon positive regulatory protein</fullName>
    </submittedName>
</protein>
<dbReference type="Pfam" id="PF17874">
    <property type="entry name" value="TPR_MalT"/>
    <property type="match status" value="1"/>
</dbReference>
<dbReference type="Pfam" id="PF00196">
    <property type="entry name" value="GerE"/>
    <property type="match status" value="1"/>
</dbReference>
<evidence type="ECO:0000259" key="5">
    <source>
        <dbReference type="PROSITE" id="PS50043"/>
    </source>
</evidence>
<keyword evidence="4" id="KW-0175">Coiled coil</keyword>
<dbReference type="OrthoDB" id="9808843at2"/>
<reference evidence="6 7" key="1">
    <citation type="submission" date="2016-10" db="EMBL/GenBank/DDBJ databases">
        <authorList>
            <person name="de Groot N.N."/>
        </authorList>
    </citation>
    <scope>NUCLEOTIDE SEQUENCE [LARGE SCALE GENOMIC DNA]</scope>
    <source>
        <strain evidence="6 7">AA1</strain>
    </source>
</reference>
<name>A0A1G5I1E7_9BACT</name>
<evidence type="ECO:0000256" key="2">
    <source>
        <dbReference type="ARBA" id="ARBA00023125"/>
    </source>
</evidence>
<dbReference type="PANTHER" id="PTHR44688">
    <property type="entry name" value="DNA-BINDING TRANSCRIPTIONAL ACTIVATOR DEVR_DOSR"/>
    <property type="match status" value="1"/>
</dbReference>
<dbReference type="InterPro" id="IPR011990">
    <property type="entry name" value="TPR-like_helical_dom_sf"/>
</dbReference>
<dbReference type="Gene3D" id="3.40.50.300">
    <property type="entry name" value="P-loop containing nucleotide triphosphate hydrolases"/>
    <property type="match status" value="1"/>
</dbReference>
<dbReference type="Proteomes" id="UP000198870">
    <property type="component" value="Unassembled WGS sequence"/>
</dbReference>
<dbReference type="InterPro" id="IPR000792">
    <property type="entry name" value="Tscrpt_reg_LuxR_C"/>
</dbReference>
<evidence type="ECO:0000313" key="7">
    <source>
        <dbReference type="Proteomes" id="UP000198870"/>
    </source>
</evidence>
<sequence length="888" mass="99022">MDENKIKGALLHTKLQRSHIAPDIVPRTRLLVRLEEGGQRPLTLITAPAGYGKSTLASRWAQVCGAACGWISLDAEDNDLHQFLNYFLAALKGVFPQLSLHTESLLETHPLPPIAILTRFLLNDLHQITDPFFFVLDDYHRITDPRVHDLISGLMVHPAKALHLILLSRKEPPLPVASMRGRGLVTELNGDELRLTPSEAATFLKQMGNLTVDDATASILGKKTEGWPAGLRLAGLYLQGHQDLRTKAEELSGSSTHIAEYLFAEVLSRQSPEMVFFLQETAILDRFCAPLCQRLHQPRTGSDPEASAEQFIRWLKENNLFVIGLDNEGYWFRYHHLFQDFLKKNRQQNSPSDQVGELHRVAGHWFAENGLFEEAIQHYLAAGATPDAVELVRENRYRLMNASHFTRLHHWLSAFPERILEQEPLLLTTKAVLGTDLGKNIDIYACTKKASRLLAGLSLNSEANRKLKGEVLVLQGLLKMLMNDTAGSLACGQEALGYLREDAHMVRSLLVLVLAVGHQMSGKTPMAAKTVREAVAKPFCPANIQARMQICLGYAHYLDANSVKTLSAAEDCLRAIRDLPLSHTRAYAHFLNGSVLYMQNNLAAAESCLVNVLHNPYAANPNNLSDSGCILACIYLAQGRESMAIKVQEQLRAHFRENGHARAADLMRSFETEFALRRGDVKQALQLSQQAHFDAGPPRWFFYVPQLTLVKCMLAEGSQASLDKALARLTQLDNEMHRINRTNVRIKVLALLANVHQMRSAETEAMSYLQTALDLAEPGGWIRIFIDTGAPVKAALENVLKEQPDHRFARQVLGAFTLSSPTSDFLTHRETELLLLLAEGLSNKEIADKLCISLLTVKTHLKNIFRKLSAANRIGAVNRARELGIISH</sequence>
<evidence type="ECO:0000313" key="6">
    <source>
        <dbReference type="EMBL" id="SCY69741.1"/>
    </source>
</evidence>
<keyword evidence="3" id="KW-0804">Transcription</keyword>
<evidence type="ECO:0000256" key="3">
    <source>
        <dbReference type="ARBA" id="ARBA00023163"/>
    </source>
</evidence>
<dbReference type="InterPro" id="IPR041617">
    <property type="entry name" value="TPR_MalT"/>
</dbReference>
<dbReference type="GO" id="GO:0006355">
    <property type="term" value="P:regulation of DNA-templated transcription"/>
    <property type="evidence" value="ECO:0007669"/>
    <property type="project" value="InterPro"/>
</dbReference>
<dbReference type="Pfam" id="PF25873">
    <property type="entry name" value="WHD_MalT"/>
    <property type="match status" value="1"/>
</dbReference>
<dbReference type="EMBL" id="FMUX01000017">
    <property type="protein sequence ID" value="SCY69741.1"/>
    <property type="molecule type" value="Genomic_DNA"/>
</dbReference>
<keyword evidence="1" id="KW-0805">Transcription regulation</keyword>
<dbReference type="STRING" id="419481.SAMN05216233_1177"/>
<evidence type="ECO:0000256" key="4">
    <source>
        <dbReference type="SAM" id="Coils"/>
    </source>
</evidence>
<dbReference type="InterPro" id="IPR016032">
    <property type="entry name" value="Sig_transdc_resp-reg_C-effctor"/>
</dbReference>
<dbReference type="Gene3D" id="1.25.40.10">
    <property type="entry name" value="Tetratricopeptide repeat domain"/>
    <property type="match status" value="1"/>
</dbReference>
<dbReference type="SUPFAM" id="SSF46894">
    <property type="entry name" value="C-terminal effector domain of the bipartite response regulators"/>
    <property type="match status" value="1"/>
</dbReference>
<dbReference type="InterPro" id="IPR027417">
    <property type="entry name" value="P-loop_NTPase"/>
</dbReference>
<dbReference type="SUPFAM" id="SSF52540">
    <property type="entry name" value="P-loop containing nucleoside triphosphate hydrolases"/>
    <property type="match status" value="1"/>
</dbReference>
<keyword evidence="7" id="KW-1185">Reference proteome</keyword>
<dbReference type="AlphaFoldDB" id="A0A1G5I1E7"/>
<gene>
    <name evidence="6" type="ORF">SAMN05216233_1177</name>
</gene>
<feature type="coiled-coil region" evidence="4">
    <location>
        <begin position="715"/>
        <end position="742"/>
    </location>
</feature>
<keyword evidence="2" id="KW-0238">DNA-binding</keyword>
<dbReference type="InterPro" id="IPR059106">
    <property type="entry name" value="WHD_MalT"/>
</dbReference>
<dbReference type="PRINTS" id="PR00038">
    <property type="entry name" value="HTHLUXR"/>
</dbReference>
<proteinExistence type="predicted"/>
<dbReference type="GO" id="GO:0003677">
    <property type="term" value="F:DNA binding"/>
    <property type="evidence" value="ECO:0007669"/>
    <property type="project" value="UniProtKB-KW"/>
</dbReference>
<feature type="domain" description="HTH luxR-type" evidence="5">
    <location>
        <begin position="819"/>
        <end position="884"/>
    </location>
</feature>
<dbReference type="Gene3D" id="1.10.10.10">
    <property type="entry name" value="Winged helix-like DNA-binding domain superfamily/Winged helix DNA-binding domain"/>
    <property type="match status" value="1"/>
</dbReference>
<evidence type="ECO:0000256" key="1">
    <source>
        <dbReference type="ARBA" id="ARBA00023015"/>
    </source>
</evidence>
<dbReference type="CDD" id="cd06170">
    <property type="entry name" value="LuxR_C_like"/>
    <property type="match status" value="1"/>
</dbReference>
<organism evidence="6 7">
    <name type="scientific">Desulfoluna spongiiphila</name>
    <dbReference type="NCBI Taxonomy" id="419481"/>
    <lineage>
        <taxon>Bacteria</taxon>
        <taxon>Pseudomonadati</taxon>
        <taxon>Thermodesulfobacteriota</taxon>
        <taxon>Desulfobacteria</taxon>
        <taxon>Desulfobacterales</taxon>
        <taxon>Desulfolunaceae</taxon>
        <taxon>Desulfoluna</taxon>
    </lineage>
</organism>
<dbReference type="PROSITE" id="PS00622">
    <property type="entry name" value="HTH_LUXR_1"/>
    <property type="match status" value="1"/>
</dbReference>
<dbReference type="InterPro" id="IPR036388">
    <property type="entry name" value="WH-like_DNA-bd_sf"/>
</dbReference>
<dbReference type="PANTHER" id="PTHR44688:SF25">
    <property type="entry name" value="HTH LUXR-TYPE DOMAIN-CONTAINING PROTEIN"/>
    <property type="match status" value="1"/>
</dbReference>
<dbReference type="SMART" id="SM00421">
    <property type="entry name" value="HTH_LUXR"/>
    <property type="match status" value="1"/>
</dbReference>
<dbReference type="RefSeq" id="WP_092213140.1">
    <property type="nucleotide sequence ID" value="NZ_FMUX01000017.1"/>
</dbReference>